<name>A0A5E4LQ52_9ARCH</name>
<dbReference type="EMBL" id="CABMJJ010000009">
    <property type="protein sequence ID" value="VVC04205.1"/>
    <property type="molecule type" value="Genomic_DNA"/>
</dbReference>
<sequence length="109" mass="12582">MQEEKSSFVKLFGDYPLVRVIDFFITYREFDYPLTEIAENSGVAWSTIHTFFPDLVKIGIVKPTRQLGRAKLFKLNITNPIVQELIVLDNKLIHELAEDLAVEKVTAKR</sequence>
<evidence type="ECO:0000313" key="1">
    <source>
        <dbReference type="EMBL" id="VVC04205.1"/>
    </source>
</evidence>
<dbReference type="Proteomes" id="UP000789941">
    <property type="component" value="Unassembled WGS sequence"/>
</dbReference>
<proteinExistence type="predicted"/>
<evidence type="ECO:0008006" key="3">
    <source>
        <dbReference type="Google" id="ProtNLM"/>
    </source>
</evidence>
<evidence type="ECO:0000313" key="2">
    <source>
        <dbReference type="Proteomes" id="UP000789941"/>
    </source>
</evidence>
<organism evidence="1 2">
    <name type="scientific">Candidatus Bilamarchaeum dharawalense</name>
    <dbReference type="NCBI Taxonomy" id="2885759"/>
    <lineage>
        <taxon>Archaea</taxon>
        <taxon>Candidatus Micrarchaeota</taxon>
        <taxon>Candidatus Micrarchaeia</taxon>
        <taxon>Candidatus Anstonellales</taxon>
        <taxon>Candidatus Bilamarchaeaceae</taxon>
        <taxon>Candidatus Bilamarchaeum</taxon>
    </lineage>
</organism>
<dbReference type="AlphaFoldDB" id="A0A5E4LQ52"/>
<gene>
    <name evidence="1" type="ORF">LFW2832_00798</name>
</gene>
<reference evidence="1 2" key="1">
    <citation type="submission" date="2019-08" db="EMBL/GenBank/DDBJ databases">
        <authorList>
            <person name="Vazquez-Campos X."/>
        </authorList>
    </citation>
    <scope>NUCLEOTIDE SEQUENCE [LARGE SCALE GENOMIC DNA]</scope>
    <source>
        <strain evidence="1">LFW-283_2</strain>
    </source>
</reference>
<comment type="caution">
    <text evidence="1">The sequence shown here is derived from an EMBL/GenBank/DDBJ whole genome shotgun (WGS) entry which is preliminary data.</text>
</comment>
<accession>A0A5E4LQ52</accession>
<protein>
    <recommendedName>
        <fullName evidence="3">HTH iclR-type domain-containing protein</fullName>
    </recommendedName>
</protein>